<dbReference type="InterPro" id="IPR031939">
    <property type="entry name" value="Adhesin_E-like"/>
</dbReference>
<dbReference type="KEGG" id="nlc:EBAPG3_008220"/>
<dbReference type="OrthoDB" id="8536864at2"/>
<evidence type="ECO:0000313" key="2">
    <source>
        <dbReference type="EMBL" id="ARO87754.1"/>
    </source>
</evidence>
<keyword evidence="3" id="KW-1185">Reference proteome</keyword>
<feature type="domain" description="Surface-adhesin protein E-like" evidence="1">
    <location>
        <begin position="36"/>
        <end position="143"/>
    </location>
</feature>
<accession>A0A1W6SPL2</accession>
<gene>
    <name evidence="2" type="ORF">EBAPG3_008220</name>
</gene>
<dbReference type="EMBL" id="CP021106">
    <property type="protein sequence ID" value="ARO87754.1"/>
    <property type="molecule type" value="Genomic_DNA"/>
</dbReference>
<evidence type="ECO:0000259" key="1">
    <source>
        <dbReference type="Pfam" id="PF16747"/>
    </source>
</evidence>
<dbReference type="Pfam" id="PF16747">
    <property type="entry name" value="Adhesin_E"/>
    <property type="match status" value="1"/>
</dbReference>
<evidence type="ECO:0000313" key="3">
    <source>
        <dbReference type="Proteomes" id="UP000012179"/>
    </source>
</evidence>
<dbReference type="AlphaFoldDB" id="A0A1W6SPL2"/>
<organism evidence="2 3">
    <name type="scientific">Nitrosospira lacus</name>
    <dbReference type="NCBI Taxonomy" id="1288494"/>
    <lineage>
        <taxon>Bacteria</taxon>
        <taxon>Pseudomonadati</taxon>
        <taxon>Pseudomonadota</taxon>
        <taxon>Betaproteobacteria</taxon>
        <taxon>Nitrosomonadales</taxon>
        <taxon>Nitrosomonadaceae</taxon>
        <taxon>Nitrosospira</taxon>
    </lineage>
</organism>
<sequence>MKAFKYCVLLQEVMMQAVILFFTFAIFSGSAFAADWKLIGDDIEQGVKTFIDKSAISKKGTAVRLWSAIDYESPRSVDGKEQLSTKSLDEYDCQNRQYRTLAFYWYSRHRGEGDLVYSETAPGTMMPVIPGSVGEIAWKIACGKE</sequence>
<name>A0A1W6SPL2_9PROT</name>
<dbReference type="eggNOG" id="ENOG502ZSRZ">
    <property type="taxonomic scope" value="Bacteria"/>
</dbReference>
<proteinExistence type="predicted"/>
<dbReference type="Proteomes" id="UP000012179">
    <property type="component" value="Chromosome"/>
</dbReference>
<reference evidence="2 3" key="1">
    <citation type="journal article" date="2015" name="Int. J. Syst. Evol. Microbiol.">
        <title>Nitrosospira lacus sp. nov., a psychrotolerant, ammonia-oxidizing bacterium from sandy lake sediment.</title>
        <authorList>
            <person name="Urakawa H."/>
            <person name="Garcia J.C."/>
            <person name="Nielsen J.L."/>
            <person name="Le V.Q."/>
            <person name="Kozlowski J.A."/>
            <person name="Stein L.Y."/>
            <person name="Lim C.K."/>
            <person name="Pommerening-Roser A."/>
            <person name="Martens-Habbena W."/>
            <person name="Stahl D.A."/>
            <person name="Klotz M.G."/>
        </authorList>
    </citation>
    <scope>NUCLEOTIDE SEQUENCE [LARGE SCALE GENOMIC DNA]</scope>
    <source>
        <strain evidence="2 3">APG3</strain>
    </source>
</reference>
<protein>
    <recommendedName>
        <fullName evidence="1">Surface-adhesin protein E-like domain-containing protein</fullName>
    </recommendedName>
</protein>
<dbReference type="RefSeq" id="WP_004174196.1">
    <property type="nucleotide sequence ID" value="NZ_CP021106.3"/>
</dbReference>